<accession>A0A157MBY0</accession>
<evidence type="ECO:0000313" key="1">
    <source>
        <dbReference type="EMBL" id="SAI72526.1"/>
    </source>
</evidence>
<dbReference type="eggNOG" id="COG3971">
    <property type="taxonomic scope" value="Bacteria"/>
</dbReference>
<dbReference type="Proteomes" id="UP000076825">
    <property type="component" value="Chromosome 1"/>
</dbReference>
<dbReference type="STRING" id="123899.SAMEA3906487_03231"/>
<dbReference type="PANTHER" id="PTHR30143">
    <property type="entry name" value="ACID HYDRATASE"/>
    <property type="match status" value="1"/>
</dbReference>
<dbReference type="SUPFAM" id="SSF56529">
    <property type="entry name" value="FAH"/>
    <property type="match status" value="1"/>
</dbReference>
<proteinExistence type="predicted"/>
<gene>
    <name evidence="1" type="ORF">SAMEA3906487_03231</name>
</gene>
<dbReference type="EMBL" id="LT546645">
    <property type="protein sequence ID" value="SAI72526.1"/>
    <property type="molecule type" value="Genomic_DNA"/>
</dbReference>
<evidence type="ECO:0000313" key="2">
    <source>
        <dbReference type="Proteomes" id="UP000076825"/>
    </source>
</evidence>
<dbReference type="RefSeq" id="WP_025516236.1">
    <property type="nucleotide sequence ID" value="NZ_CP016340.1"/>
</dbReference>
<dbReference type="InterPro" id="IPR050772">
    <property type="entry name" value="Hydratase-Decarb/MhpD_sf"/>
</dbReference>
<reference evidence="1 2" key="1">
    <citation type="submission" date="2016-04" db="EMBL/GenBank/DDBJ databases">
        <authorList>
            <consortium name="Pathogen Informatics"/>
        </authorList>
    </citation>
    <scope>NUCLEOTIDE SEQUENCE [LARGE SCALE GENOMIC DNA]</scope>
    <source>
        <strain evidence="1 2">H044680328</strain>
    </source>
</reference>
<dbReference type="PANTHER" id="PTHR30143:SF0">
    <property type="entry name" value="2-KETO-4-PENTENOATE HYDRATASE"/>
    <property type="match status" value="1"/>
</dbReference>
<keyword evidence="2" id="KW-1185">Reference proteome</keyword>
<organism evidence="1 2">
    <name type="scientific">Bordetella trematum</name>
    <dbReference type="NCBI Taxonomy" id="123899"/>
    <lineage>
        <taxon>Bacteria</taxon>
        <taxon>Pseudomonadati</taxon>
        <taxon>Pseudomonadota</taxon>
        <taxon>Betaproteobacteria</taxon>
        <taxon>Burkholderiales</taxon>
        <taxon>Alcaligenaceae</taxon>
        <taxon>Bordetella</taxon>
    </lineage>
</organism>
<dbReference type="OrthoDB" id="8961539at2"/>
<dbReference type="Gene3D" id="3.90.850.10">
    <property type="entry name" value="Fumarylacetoacetase-like, C-terminal domain"/>
    <property type="match status" value="1"/>
</dbReference>
<dbReference type="GeneID" id="56589529"/>
<name>A0A157MBY0_9BORD</name>
<dbReference type="GO" id="GO:0005737">
    <property type="term" value="C:cytoplasm"/>
    <property type="evidence" value="ECO:0007669"/>
    <property type="project" value="TreeGrafter"/>
</dbReference>
<dbReference type="PATRIC" id="fig|123899.6.peg.3227"/>
<dbReference type="AlphaFoldDB" id="A0A157MBY0"/>
<sequence length="255" mass="27377">MSESIQYYAGAQTAALWLRRARRQPGDRLPQGCRPQTQGQALAVQQAQAALSLVAGDPIAGWKCGLPLEGALRLAPIYVSGLHQGGALGGPEDILRLEPEIAFELTQDLPPRDLPYSRDEIDMAIGSARLALEILGSRYLDPHALPHCELLADHLFNAGLVLGPTVAQPEPAAMTLELEHAGRVQTLAGRHPDGEPRAPLYWLVNFLRENGLGLVAGQHIITGSYAGCLEVPAQGQLALRFGDLGAMTLELGLRR</sequence>
<dbReference type="InterPro" id="IPR036663">
    <property type="entry name" value="Fumarylacetoacetase_C_sf"/>
</dbReference>
<protein>
    <submittedName>
        <fullName evidence="1">Hydratase</fullName>
    </submittedName>
</protein>
<dbReference type="GO" id="GO:0008684">
    <property type="term" value="F:2-oxopent-4-enoate hydratase activity"/>
    <property type="evidence" value="ECO:0007669"/>
    <property type="project" value="TreeGrafter"/>
</dbReference>
<dbReference type="KEGG" id="btrm:SAMEA390648703231"/>